<evidence type="ECO:0000313" key="1">
    <source>
        <dbReference type="EMBL" id="EFK97230.1"/>
    </source>
</evidence>
<protein>
    <submittedName>
        <fullName evidence="1">Uncharacterized protein</fullName>
    </submittedName>
</protein>
<comment type="caution">
    <text evidence="1">The sequence shown here is derived from an EMBL/GenBank/DDBJ whole genome shotgun (WGS) entry which is preliminary data.</text>
</comment>
<accession>D9PGT5</accession>
<organism evidence="1">
    <name type="scientific">sediment metagenome</name>
    <dbReference type="NCBI Taxonomy" id="749907"/>
    <lineage>
        <taxon>unclassified sequences</taxon>
        <taxon>metagenomes</taxon>
        <taxon>ecological metagenomes</taxon>
    </lineage>
</organism>
<proteinExistence type="predicted"/>
<gene>
    <name evidence="1" type="ORF">LDC_0732</name>
</gene>
<dbReference type="EMBL" id="ADZX01000306">
    <property type="protein sequence ID" value="EFK97230.1"/>
    <property type="molecule type" value="Genomic_DNA"/>
</dbReference>
<reference evidence="1" key="2">
    <citation type="journal article" date="2011" name="Microb. Ecol.">
        <title>Taxonomic and Functional Metagenomic Profiling of the Microbial Community in the Anoxic Sediment of a Sub-saline Shallow Lake (Laguna de Carrizo, Central Spain).</title>
        <authorList>
            <person name="Ferrer M."/>
            <person name="Guazzaroni M.E."/>
            <person name="Richter M."/>
            <person name="Garcia-Salamanca A."/>
            <person name="Yarza P."/>
            <person name="Suarez-Suarez A."/>
            <person name="Solano J."/>
            <person name="Alcaide M."/>
            <person name="van Dillewijn P."/>
            <person name="Molina-Henares M.A."/>
            <person name="Lopez-Cortes N."/>
            <person name="Al-Ramahi Y."/>
            <person name="Guerrero C."/>
            <person name="Acosta A."/>
            <person name="de Eugenio L.I."/>
            <person name="Martinez V."/>
            <person name="Marques S."/>
            <person name="Rojo F."/>
            <person name="Santero E."/>
            <person name="Genilloud O."/>
            <person name="Perez-Perez J."/>
            <person name="Rossello-Mora R."/>
            <person name="Ramos J.L."/>
        </authorList>
    </citation>
    <scope>NUCLEOTIDE SEQUENCE</scope>
</reference>
<dbReference type="AlphaFoldDB" id="D9PGT5"/>
<name>D9PGT5_9ZZZZ</name>
<sequence length="66" mass="7358">MGSYFSDIIYESEAEVVGKEIVKENIGNIFIESQGAIIFEGSKYGLFDNVFINNHDFGTYLAKDLG</sequence>
<reference evidence="1" key="1">
    <citation type="submission" date="2010-07" db="EMBL/GenBank/DDBJ databases">
        <authorList>
            <consortium name="CONSOLIDER consortium CSD2007-00005"/>
            <person name="Guazzaroni M.-E."/>
            <person name="Richter M."/>
            <person name="Garcia-Salamanca A."/>
            <person name="Yarza P."/>
            <person name="Ferrer M."/>
        </authorList>
    </citation>
    <scope>NUCLEOTIDE SEQUENCE</scope>
</reference>
<feature type="non-terminal residue" evidence="1">
    <location>
        <position position="66"/>
    </location>
</feature>